<feature type="transmembrane region" description="Helical" evidence="1">
    <location>
        <begin position="12"/>
        <end position="33"/>
    </location>
</feature>
<evidence type="ECO:0000313" key="2">
    <source>
        <dbReference type="EMBL" id="HGW60463.1"/>
    </source>
</evidence>
<organism evidence="2">
    <name type="scientific">Caldisericum exile</name>
    <dbReference type="NCBI Taxonomy" id="693075"/>
    <lineage>
        <taxon>Bacteria</taxon>
        <taxon>Pseudomonadati</taxon>
        <taxon>Caldisericota/Cryosericota group</taxon>
        <taxon>Caldisericota</taxon>
        <taxon>Caldisericia</taxon>
        <taxon>Caldisericales</taxon>
        <taxon>Caldisericaceae</taxon>
        <taxon>Caldisericum</taxon>
    </lineage>
</organism>
<protein>
    <submittedName>
        <fullName evidence="2">Uncharacterized protein</fullName>
    </submittedName>
</protein>
<accession>A0A7C4YF21</accession>
<gene>
    <name evidence="2" type="ORF">ENV82_03425</name>
</gene>
<keyword evidence="1" id="KW-0472">Membrane</keyword>
<keyword evidence="1" id="KW-1133">Transmembrane helix</keyword>
<evidence type="ECO:0000256" key="1">
    <source>
        <dbReference type="SAM" id="Phobius"/>
    </source>
</evidence>
<keyword evidence="1" id="KW-0812">Transmembrane</keyword>
<reference evidence="2" key="1">
    <citation type="journal article" date="2020" name="mSystems">
        <title>Genome- and Community-Level Interaction Insights into Carbon Utilization and Element Cycling Functions of Hydrothermarchaeota in Hydrothermal Sediment.</title>
        <authorList>
            <person name="Zhou Z."/>
            <person name="Liu Y."/>
            <person name="Xu W."/>
            <person name="Pan J."/>
            <person name="Luo Z.H."/>
            <person name="Li M."/>
        </authorList>
    </citation>
    <scope>NUCLEOTIDE SEQUENCE [LARGE SCALE GENOMIC DNA]</scope>
    <source>
        <strain evidence="2">SpSt-794</strain>
    </source>
</reference>
<feature type="transmembrane region" description="Helical" evidence="1">
    <location>
        <begin position="45"/>
        <end position="64"/>
    </location>
</feature>
<dbReference type="AlphaFoldDB" id="A0A7C4YF21"/>
<proteinExistence type="predicted"/>
<dbReference type="PROSITE" id="PS51257">
    <property type="entry name" value="PROKAR_LIPOPROTEIN"/>
    <property type="match status" value="1"/>
</dbReference>
<sequence length="79" mass="9233">MEEKEIGYLRNLNKVYLLLIALSFACMIFSGFYTPSYSVEDLTKIVYMVFFAYMALIFTLAVMIDNLEIRILKRMGGRE</sequence>
<comment type="caution">
    <text evidence="2">The sequence shown here is derived from an EMBL/GenBank/DDBJ whole genome shotgun (WGS) entry which is preliminary data.</text>
</comment>
<name>A0A7C4YF21_9BACT</name>
<dbReference type="EMBL" id="DTHV01000108">
    <property type="protein sequence ID" value="HGW60463.1"/>
    <property type="molecule type" value="Genomic_DNA"/>
</dbReference>